<dbReference type="OrthoDB" id="9801622at2"/>
<feature type="domain" description="Phosphatidic acid phosphatase type 2/haloperoxidase" evidence="2">
    <location>
        <begin position="56"/>
        <end position="166"/>
    </location>
</feature>
<dbReference type="SUPFAM" id="SSF48317">
    <property type="entry name" value="Acid phosphatase/Vanadium-dependent haloperoxidase"/>
    <property type="match status" value="1"/>
</dbReference>
<dbReference type="AlphaFoldDB" id="A0A432PI12"/>
<keyword evidence="1" id="KW-0472">Membrane</keyword>
<dbReference type="InterPro" id="IPR036938">
    <property type="entry name" value="PAP2/HPO_sf"/>
</dbReference>
<evidence type="ECO:0000259" key="2">
    <source>
        <dbReference type="SMART" id="SM00014"/>
    </source>
</evidence>
<dbReference type="PANTHER" id="PTHR14969">
    <property type="entry name" value="SPHINGOSINE-1-PHOSPHATE PHOSPHOHYDROLASE"/>
    <property type="match status" value="1"/>
</dbReference>
<dbReference type="PANTHER" id="PTHR14969:SF13">
    <property type="entry name" value="AT30094P"/>
    <property type="match status" value="1"/>
</dbReference>
<feature type="transmembrane region" description="Helical" evidence="1">
    <location>
        <begin position="25"/>
        <end position="46"/>
    </location>
</feature>
<comment type="caution">
    <text evidence="3">The sequence shown here is derived from an EMBL/GenBank/DDBJ whole genome shotgun (WGS) entry which is preliminary data.</text>
</comment>
<feature type="transmembrane region" description="Helical" evidence="1">
    <location>
        <begin position="58"/>
        <end position="80"/>
    </location>
</feature>
<keyword evidence="1" id="KW-0812">Transmembrane</keyword>
<dbReference type="Gene3D" id="1.20.144.10">
    <property type="entry name" value="Phosphatidic acid phosphatase type 2/haloperoxidase"/>
    <property type="match status" value="1"/>
</dbReference>
<evidence type="ECO:0000313" key="3">
    <source>
        <dbReference type="EMBL" id="RUM23914.1"/>
    </source>
</evidence>
<dbReference type="InterPro" id="IPR000326">
    <property type="entry name" value="PAP2/HPO"/>
</dbReference>
<reference evidence="4" key="1">
    <citation type="submission" date="2018-11" db="EMBL/GenBank/DDBJ databases">
        <title>Rhizobium chutanense sp. nov., isolated from root nodules of Phaseolus vulgaris in China.</title>
        <authorList>
            <person name="Huo Y."/>
        </authorList>
    </citation>
    <scope>NUCLEOTIDE SEQUENCE [LARGE SCALE GENOMIC DNA]</scope>
    <source>
        <strain evidence="4">CCBAU 65647</strain>
    </source>
</reference>
<organism evidence="3 4">
    <name type="scientific">Rhizobium vallis</name>
    <dbReference type="NCBI Taxonomy" id="634290"/>
    <lineage>
        <taxon>Bacteria</taxon>
        <taxon>Pseudomonadati</taxon>
        <taxon>Pseudomonadota</taxon>
        <taxon>Alphaproteobacteria</taxon>
        <taxon>Hyphomicrobiales</taxon>
        <taxon>Rhizobiaceae</taxon>
        <taxon>Rhizobium/Agrobacterium group</taxon>
        <taxon>Rhizobium</taxon>
    </lineage>
</organism>
<accession>A0A432PI12</accession>
<gene>
    <name evidence="3" type="ORF">EFQ99_18210</name>
</gene>
<proteinExistence type="predicted"/>
<dbReference type="Pfam" id="PF01569">
    <property type="entry name" value="PAP2"/>
    <property type="match status" value="1"/>
</dbReference>
<sequence length="183" mass="19909">MYELDVAVTRAINGLAGHSAAIDYLMVWISGIGVPVMVMAVALQWWRGSDRTHIRHVLVAAGFSFLLGLGLNQLILLFIHRARPYDNGVTDLLIERSADFSFPSDHATATFAIAAAFLLHGARRAGFAFLAAAWLVAFSRIYIGTHYAGDVFGGALTGFIAALIVLAIYREGTKADRLITRIF</sequence>
<feature type="transmembrane region" description="Helical" evidence="1">
    <location>
        <begin position="126"/>
        <end position="145"/>
    </location>
</feature>
<keyword evidence="4" id="KW-1185">Reference proteome</keyword>
<dbReference type="EMBL" id="RJTH01000006">
    <property type="protein sequence ID" value="RUM23914.1"/>
    <property type="molecule type" value="Genomic_DNA"/>
</dbReference>
<name>A0A432PI12_9HYPH</name>
<keyword evidence="1" id="KW-1133">Transmembrane helix</keyword>
<protein>
    <submittedName>
        <fullName evidence="3">Phosphatase PAP2 family protein</fullName>
    </submittedName>
</protein>
<evidence type="ECO:0000313" key="4">
    <source>
        <dbReference type="Proteomes" id="UP000278823"/>
    </source>
</evidence>
<dbReference type="RefSeq" id="WP_126922386.1">
    <property type="nucleotide sequence ID" value="NZ_ML133691.1"/>
</dbReference>
<dbReference type="SMART" id="SM00014">
    <property type="entry name" value="acidPPc"/>
    <property type="match status" value="1"/>
</dbReference>
<evidence type="ECO:0000256" key="1">
    <source>
        <dbReference type="SAM" id="Phobius"/>
    </source>
</evidence>
<feature type="transmembrane region" description="Helical" evidence="1">
    <location>
        <begin position="100"/>
        <end position="119"/>
    </location>
</feature>
<dbReference type="Proteomes" id="UP000278823">
    <property type="component" value="Unassembled WGS sequence"/>
</dbReference>
<feature type="transmembrane region" description="Helical" evidence="1">
    <location>
        <begin position="151"/>
        <end position="169"/>
    </location>
</feature>